<dbReference type="SUPFAM" id="SSF46894">
    <property type="entry name" value="C-terminal effector domain of the bipartite response regulators"/>
    <property type="match status" value="1"/>
</dbReference>
<evidence type="ECO:0000256" key="3">
    <source>
        <dbReference type="ARBA" id="ARBA00023163"/>
    </source>
</evidence>
<comment type="caution">
    <text evidence="6">The sequence shown here is derived from an EMBL/GenBank/DDBJ whole genome shotgun (WGS) entry which is preliminary data.</text>
</comment>
<dbReference type="PROSITE" id="PS00622">
    <property type="entry name" value="HTH_LUXR_1"/>
    <property type="match status" value="1"/>
</dbReference>
<dbReference type="PANTHER" id="PTHR44688:SF16">
    <property type="entry name" value="DNA-BINDING TRANSCRIPTIONAL ACTIVATOR DEVR_DOSR"/>
    <property type="match status" value="1"/>
</dbReference>
<protein>
    <submittedName>
        <fullName evidence="6">Helix-turn-helix transcriptional regulator</fullName>
    </submittedName>
</protein>
<evidence type="ECO:0000259" key="4">
    <source>
        <dbReference type="PROSITE" id="PS50043"/>
    </source>
</evidence>
<dbReference type="EMBL" id="LQBQ01000001">
    <property type="protein sequence ID" value="KUJ85647.1"/>
    <property type="molecule type" value="Genomic_DNA"/>
</dbReference>
<feature type="domain" description="HTH luxR-type" evidence="4">
    <location>
        <begin position="131"/>
        <end position="196"/>
    </location>
</feature>
<dbReference type="InterPro" id="IPR000014">
    <property type="entry name" value="PAS"/>
</dbReference>
<keyword evidence="7" id="KW-1185">Reference proteome</keyword>
<proteinExistence type="predicted"/>
<dbReference type="InterPro" id="IPR000792">
    <property type="entry name" value="Tscrpt_reg_LuxR_C"/>
</dbReference>
<sequence length="205" mass="23730">MMPGPIDKSELDAAYAARDLRGLAFDWVPVGIVVTESRVIREVNRRFCQMFGYDREELLDQLFAFLYPSPEEFSNILHRGDKELSEGNLYWDERVMRRKDGELFWCRVRGQTFTPEDPLARAVWSFADLSAIRPYQPLTRREREIFSLLSEGRTSKEIARELDLSYRTVEVHRARLLKKFGVNNTAALFQSLGGIEGDHVVRSAP</sequence>
<evidence type="ECO:0000313" key="6">
    <source>
        <dbReference type="EMBL" id="KUJ85647.1"/>
    </source>
</evidence>
<dbReference type="InterPro" id="IPR035965">
    <property type="entry name" value="PAS-like_dom_sf"/>
</dbReference>
<evidence type="ECO:0000313" key="7">
    <source>
        <dbReference type="Proteomes" id="UP000053791"/>
    </source>
</evidence>
<dbReference type="PROSITE" id="PS50043">
    <property type="entry name" value="HTH_LUXR_2"/>
    <property type="match status" value="1"/>
</dbReference>
<organism evidence="6 7">
    <name type="scientific">Ruegeria marisrubri</name>
    <dbReference type="NCBI Taxonomy" id="1685379"/>
    <lineage>
        <taxon>Bacteria</taxon>
        <taxon>Pseudomonadati</taxon>
        <taxon>Pseudomonadota</taxon>
        <taxon>Alphaproteobacteria</taxon>
        <taxon>Rhodobacterales</taxon>
        <taxon>Roseobacteraceae</taxon>
        <taxon>Ruegeria</taxon>
    </lineage>
</organism>
<dbReference type="PROSITE" id="PS50112">
    <property type="entry name" value="PAS"/>
    <property type="match status" value="1"/>
</dbReference>
<dbReference type="Proteomes" id="UP000053791">
    <property type="component" value="Unassembled WGS sequence"/>
</dbReference>
<dbReference type="PANTHER" id="PTHR44688">
    <property type="entry name" value="DNA-BINDING TRANSCRIPTIONAL ACTIVATOR DEVR_DOSR"/>
    <property type="match status" value="1"/>
</dbReference>
<name>A0A101CYF1_9RHOB</name>
<dbReference type="Gene3D" id="3.30.450.20">
    <property type="entry name" value="PAS domain"/>
    <property type="match status" value="1"/>
</dbReference>
<dbReference type="STRING" id="1685379.AVO45_01250"/>
<evidence type="ECO:0000259" key="5">
    <source>
        <dbReference type="PROSITE" id="PS50112"/>
    </source>
</evidence>
<keyword evidence="2" id="KW-0238">DNA-binding</keyword>
<dbReference type="Pfam" id="PF00196">
    <property type="entry name" value="GerE"/>
    <property type="match status" value="1"/>
</dbReference>
<evidence type="ECO:0000256" key="2">
    <source>
        <dbReference type="ARBA" id="ARBA00023125"/>
    </source>
</evidence>
<keyword evidence="3" id="KW-0804">Transcription</keyword>
<dbReference type="SMART" id="SM00421">
    <property type="entry name" value="HTH_LUXR"/>
    <property type="match status" value="1"/>
</dbReference>
<dbReference type="GO" id="GO:0003677">
    <property type="term" value="F:DNA binding"/>
    <property type="evidence" value="ECO:0007669"/>
    <property type="project" value="UniProtKB-KW"/>
</dbReference>
<feature type="domain" description="PAS" evidence="5">
    <location>
        <begin position="32"/>
        <end position="87"/>
    </location>
</feature>
<dbReference type="Pfam" id="PF13426">
    <property type="entry name" value="PAS_9"/>
    <property type="match status" value="1"/>
</dbReference>
<dbReference type="SUPFAM" id="SSF55785">
    <property type="entry name" value="PYP-like sensor domain (PAS domain)"/>
    <property type="match status" value="1"/>
</dbReference>
<dbReference type="SMART" id="SM00091">
    <property type="entry name" value="PAS"/>
    <property type="match status" value="1"/>
</dbReference>
<keyword evidence="1" id="KW-0805">Transcription regulation</keyword>
<dbReference type="AlphaFoldDB" id="A0A101CYF1"/>
<gene>
    <name evidence="6" type="ORF">AVO45_01250</name>
</gene>
<evidence type="ECO:0000256" key="1">
    <source>
        <dbReference type="ARBA" id="ARBA00023015"/>
    </source>
</evidence>
<dbReference type="CDD" id="cd06170">
    <property type="entry name" value="LuxR_C_like"/>
    <property type="match status" value="1"/>
</dbReference>
<dbReference type="InterPro" id="IPR036388">
    <property type="entry name" value="WH-like_DNA-bd_sf"/>
</dbReference>
<accession>A0A101CYF1</accession>
<dbReference type="PRINTS" id="PR00038">
    <property type="entry name" value="HTHLUXR"/>
</dbReference>
<dbReference type="Gene3D" id="1.10.10.10">
    <property type="entry name" value="Winged helix-like DNA-binding domain superfamily/Winged helix DNA-binding domain"/>
    <property type="match status" value="1"/>
</dbReference>
<dbReference type="NCBIfam" id="TIGR00229">
    <property type="entry name" value="sensory_box"/>
    <property type="match status" value="1"/>
</dbReference>
<dbReference type="GO" id="GO:0006355">
    <property type="term" value="P:regulation of DNA-templated transcription"/>
    <property type="evidence" value="ECO:0007669"/>
    <property type="project" value="InterPro"/>
</dbReference>
<dbReference type="CDD" id="cd00130">
    <property type="entry name" value="PAS"/>
    <property type="match status" value="1"/>
</dbReference>
<dbReference type="InterPro" id="IPR016032">
    <property type="entry name" value="Sig_transdc_resp-reg_C-effctor"/>
</dbReference>
<reference evidence="6 7" key="1">
    <citation type="submission" date="2015-12" db="EMBL/GenBank/DDBJ databases">
        <authorList>
            <person name="Shamseldin A."/>
            <person name="Moawad H."/>
            <person name="Abd El-Rahim W.M."/>
            <person name="Sadowsky M.J."/>
        </authorList>
    </citation>
    <scope>NUCLEOTIDE SEQUENCE [LARGE SCALE GENOMIC DNA]</scope>
    <source>
        <strain evidence="6 7">ZGT118</strain>
    </source>
</reference>